<sequence length="335" mass="35720">MSSLAPPHSIETAVSLGASDKSPFPAEEKVNSIDGLPDHTIMDDVAQGYSGLKDLKSGGITTPLGSPKTATPTAGSPLTPTDSTLTPTGTTQPPLTRSKSDLGSGISHRNFLNDFPKGMGLGPDAEIWTKYNDFTTQYDKEMLDTYNGGMDNLLIFAALFSAIVTAFLMESLDLLSPDTSGATLDALTTVSAQLSALGTSSSIMPASYQETQFTIPTSALYVNALWIFSLSISLSASVLAMLVKQWLRVYDTDWPSVPHDRANFRQFRYHGLVKWQVPGIANSLPLLLQISVALFLAGFVVYLWGTSPGLQWLLLILFISGGIGYVGLGVAAFAG</sequence>
<feature type="region of interest" description="Disordered" evidence="1">
    <location>
        <begin position="14"/>
        <end position="38"/>
    </location>
</feature>
<dbReference type="InterPro" id="IPR045338">
    <property type="entry name" value="DUF6535"/>
</dbReference>
<dbReference type="Proteomes" id="UP000076842">
    <property type="component" value="Unassembled WGS sequence"/>
</dbReference>
<feature type="transmembrane region" description="Helical" evidence="2">
    <location>
        <begin position="310"/>
        <end position="334"/>
    </location>
</feature>
<feature type="domain" description="DUF6535" evidence="3">
    <location>
        <begin position="128"/>
        <end position="304"/>
    </location>
</feature>
<feature type="transmembrane region" description="Helical" evidence="2">
    <location>
        <begin position="152"/>
        <end position="169"/>
    </location>
</feature>
<proteinExistence type="predicted"/>
<evidence type="ECO:0000256" key="2">
    <source>
        <dbReference type="SAM" id="Phobius"/>
    </source>
</evidence>
<evidence type="ECO:0000313" key="5">
    <source>
        <dbReference type="Proteomes" id="UP000076842"/>
    </source>
</evidence>
<name>A0A165E6S6_9BASI</name>
<evidence type="ECO:0000256" key="1">
    <source>
        <dbReference type="SAM" id="MobiDB-lite"/>
    </source>
</evidence>
<organism evidence="4 5">
    <name type="scientific">Calocera cornea HHB12733</name>
    <dbReference type="NCBI Taxonomy" id="1353952"/>
    <lineage>
        <taxon>Eukaryota</taxon>
        <taxon>Fungi</taxon>
        <taxon>Dikarya</taxon>
        <taxon>Basidiomycota</taxon>
        <taxon>Agaricomycotina</taxon>
        <taxon>Dacrymycetes</taxon>
        <taxon>Dacrymycetales</taxon>
        <taxon>Dacrymycetaceae</taxon>
        <taxon>Calocera</taxon>
    </lineage>
</organism>
<dbReference type="Pfam" id="PF20153">
    <property type="entry name" value="DUF6535"/>
    <property type="match status" value="1"/>
</dbReference>
<feature type="transmembrane region" description="Helical" evidence="2">
    <location>
        <begin position="284"/>
        <end position="304"/>
    </location>
</feature>
<feature type="transmembrane region" description="Helical" evidence="2">
    <location>
        <begin position="220"/>
        <end position="243"/>
    </location>
</feature>
<dbReference type="AlphaFoldDB" id="A0A165E6S6"/>
<accession>A0A165E6S6</accession>
<keyword evidence="2" id="KW-1133">Transmembrane helix</keyword>
<feature type="region of interest" description="Disordered" evidence="1">
    <location>
        <begin position="57"/>
        <end position="103"/>
    </location>
</feature>
<protein>
    <recommendedName>
        <fullName evidence="3">DUF6535 domain-containing protein</fullName>
    </recommendedName>
</protein>
<feature type="compositionally biased region" description="Polar residues" evidence="1">
    <location>
        <begin position="59"/>
        <end position="76"/>
    </location>
</feature>
<dbReference type="OrthoDB" id="3219854at2759"/>
<keyword evidence="5" id="KW-1185">Reference proteome</keyword>
<feature type="compositionally biased region" description="Low complexity" evidence="1">
    <location>
        <begin position="77"/>
        <end position="96"/>
    </location>
</feature>
<dbReference type="InParanoid" id="A0A165E6S6"/>
<feature type="compositionally biased region" description="Basic and acidic residues" evidence="1">
    <location>
        <begin position="26"/>
        <end position="38"/>
    </location>
</feature>
<dbReference type="EMBL" id="KV424019">
    <property type="protein sequence ID" value="KZT54223.1"/>
    <property type="molecule type" value="Genomic_DNA"/>
</dbReference>
<evidence type="ECO:0000259" key="3">
    <source>
        <dbReference type="Pfam" id="PF20153"/>
    </source>
</evidence>
<dbReference type="STRING" id="1353952.A0A165E6S6"/>
<reference evidence="4 5" key="1">
    <citation type="journal article" date="2016" name="Mol. Biol. Evol.">
        <title>Comparative Genomics of Early-Diverging Mushroom-Forming Fungi Provides Insights into the Origins of Lignocellulose Decay Capabilities.</title>
        <authorList>
            <person name="Nagy L.G."/>
            <person name="Riley R."/>
            <person name="Tritt A."/>
            <person name="Adam C."/>
            <person name="Daum C."/>
            <person name="Floudas D."/>
            <person name="Sun H."/>
            <person name="Yadav J.S."/>
            <person name="Pangilinan J."/>
            <person name="Larsson K.H."/>
            <person name="Matsuura K."/>
            <person name="Barry K."/>
            <person name="Labutti K."/>
            <person name="Kuo R."/>
            <person name="Ohm R.A."/>
            <person name="Bhattacharya S.S."/>
            <person name="Shirouzu T."/>
            <person name="Yoshinaga Y."/>
            <person name="Martin F.M."/>
            <person name="Grigoriev I.V."/>
            <person name="Hibbett D.S."/>
        </authorList>
    </citation>
    <scope>NUCLEOTIDE SEQUENCE [LARGE SCALE GENOMIC DNA]</scope>
    <source>
        <strain evidence="4 5">HHB12733</strain>
    </source>
</reference>
<keyword evidence="2" id="KW-0472">Membrane</keyword>
<gene>
    <name evidence="4" type="ORF">CALCODRAFT_485735</name>
</gene>
<evidence type="ECO:0000313" key="4">
    <source>
        <dbReference type="EMBL" id="KZT54223.1"/>
    </source>
</evidence>
<keyword evidence="2" id="KW-0812">Transmembrane</keyword>